<evidence type="ECO:0000313" key="1">
    <source>
        <dbReference type="EMBL" id="KAI8544000.1"/>
    </source>
</evidence>
<organism evidence="1 2">
    <name type="scientific">Rhododendron molle</name>
    <name type="common">Chinese azalea</name>
    <name type="synonym">Azalea mollis</name>
    <dbReference type="NCBI Taxonomy" id="49168"/>
    <lineage>
        <taxon>Eukaryota</taxon>
        <taxon>Viridiplantae</taxon>
        <taxon>Streptophyta</taxon>
        <taxon>Embryophyta</taxon>
        <taxon>Tracheophyta</taxon>
        <taxon>Spermatophyta</taxon>
        <taxon>Magnoliopsida</taxon>
        <taxon>eudicotyledons</taxon>
        <taxon>Gunneridae</taxon>
        <taxon>Pentapetalae</taxon>
        <taxon>asterids</taxon>
        <taxon>Ericales</taxon>
        <taxon>Ericaceae</taxon>
        <taxon>Ericoideae</taxon>
        <taxon>Rhodoreae</taxon>
        <taxon>Rhododendron</taxon>
    </lineage>
</organism>
<evidence type="ECO:0000313" key="2">
    <source>
        <dbReference type="Proteomes" id="UP001062846"/>
    </source>
</evidence>
<dbReference type="Proteomes" id="UP001062846">
    <property type="component" value="Chromosome 8"/>
</dbReference>
<gene>
    <name evidence="1" type="ORF">RHMOL_Rhmol08G0261300</name>
</gene>
<reference evidence="1" key="1">
    <citation type="submission" date="2022-02" db="EMBL/GenBank/DDBJ databases">
        <title>Plant Genome Project.</title>
        <authorList>
            <person name="Zhang R.-G."/>
        </authorList>
    </citation>
    <scope>NUCLEOTIDE SEQUENCE</scope>
    <source>
        <strain evidence="1">AT1</strain>
    </source>
</reference>
<comment type="caution">
    <text evidence="1">The sequence shown here is derived from an EMBL/GenBank/DDBJ whole genome shotgun (WGS) entry which is preliminary data.</text>
</comment>
<sequence>MDWNLKTPLWGFTEFEQEPNSNTGSGSGSSSIGGHGSKGDFSVDLKLGHVVNNSVGNESVDTLQVPSVPRMASGSSKRARAVINGIQAATCLVDGCQADLSNCREYHRRHKVCERHSKTPEVEICGRKRRFCQQCSRYMLRFHSLEEFDEGKRSCRKRLDGHNRRRRKPQPEPLSRAGSFLSNFQGTALFPFSCSEVYPTTTLTNPMWPGVVKTKQDSKLYDQHLLDKQNAYPGSSSNSYGAEGKQFNFLQTVPEASACQPFHKTVAASPESCFSTQVSSNCALSLLSSPPPPLQPPEISFKNHMLPLPPPSSIPLAHSINSRLHTNNLESMDSLMVPDSSHTGVHCQGMFHMGRDSSSVNDVSQTLPFCWE</sequence>
<keyword evidence="2" id="KW-1185">Reference proteome</keyword>
<proteinExistence type="predicted"/>
<accession>A0ACC0MSV9</accession>
<protein>
    <submittedName>
        <fullName evidence="1">Uncharacterized protein</fullName>
    </submittedName>
</protein>
<name>A0ACC0MSV9_RHOML</name>
<dbReference type="EMBL" id="CM046395">
    <property type="protein sequence ID" value="KAI8544000.1"/>
    <property type="molecule type" value="Genomic_DNA"/>
</dbReference>